<dbReference type="AlphaFoldDB" id="A0A6J3LPT0"/>
<feature type="compositionally biased region" description="Polar residues" evidence="1">
    <location>
        <begin position="281"/>
        <end position="296"/>
    </location>
</feature>
<accession>A0A6J3LPT0</accession>
<dbReference type="OrthoDB" id="3917213at2759"/>
<feature type="region of interest" description="Disordered" evidence="1">
    <location>
        <begin position="276"/>
        <end position="317"/>
    </location>
</feature>
<dbReference type="GeneID" id="54366400"/>
<name>A0A6J3LPT0_9PEZI</name>
<gene>
    <name evidence="3" type="ORF">K489DRAFT_435546</name>
</gene>
<sequence length="317" mass="37626">METPEDKPAYSVLYEQRTWTWDEYKSIHLEFHPNGRGRAWWYWEHSYTLVVTLDWKVTATSQLGTEESLVPNTQARLLGKFDITIKLNREPCDAGPQSALDWLDRHFMALAWKPKQFQIIIEQGVFRLPCKAGKEIEDLRDKSEADHLALDEYRSHGWSRWFRREEEEASRRHLYGYRVIFDKSPFTPPEEWVRPYHPLITVNYPESKVEFVAYELPKSEQERPAMNEAWQREMVRLWEAQPPSKPVFQQAMRWKEERRQIDSPGDKKMRAIRKRLMQKAAEQQATVNQGSESTVTEEARAGIKTDAAREERTQKEE</sequence>
<protein>
    <submittedName>
        <fullName evidence="3">Uncharacterized protein</fullName>
    </submittedName>
</protein>
<reference evidence="3" key="1">
    <citation type="submission" date="2020-01" db="EMBL/GenBank/DDBJ databases">
        <authorList>
            <consortium name="DOE Joint Genome Institute"/>
            <person name="Haridas S."/>
            <person name="Albert R."/>
            <person name="Binder M."/>
            <person name="Bloem J."/>
            <person name="Labutti K."/>
            <person name="Salamov A."/>
            <person name="Andreopoulos B."/>
            <person name="Baker S.E."/>
            <person name="Barry K."/>
            <person name="Bills G."/>
            <person name="Bluhm B.H."/>
            <person name="Cannon C."/>
            <person name="Castanera R."/>
            <person name="Culley D.E."/>
            <person name="Daum C."/>
            <person name="Ezra D."/>
            <person name="Gonzalez J.B."/>
            <person name="Henrissat B."/>
            <person name="Kuo A."/>
            <person name="Liang C."/>
            <person name="Lipzen A."/>
            <person name="Lutzoni F."/>
            <person name="Magnuson J."/>
            <person name="Mondo S."/>
            <person name="Nolan M."/>
            <person name="Ohm R."/>
            <person name="Pangilinan J."/>
            <person name="Park H.-J."/>
            <person name="Ramirez L."/>
            <person name="Alfaro M."/>
            <person name="Sun H."/>
            <person name="Tritt A."/>
            <person name="Yoshinaga Y."/>
            <person name="Zwiers L.-H."/>
            <person name="Turgeon B.G."/>
            <person name="Goodwin S.B."/>
            <person name="Spatafora J.W."/>
            <person name="Crous P.W."/>
            <person name="Grigoriev I.V."/>
        </authorList>
    </citation>
    <scope>NUCLEOTIDE SEQUENCE</scope>
    <source>
        <strain evidence="3">CBS 342.82</strain>
    </source>
</reference>
<dbReference type="RefSeq" id="XP_033454911.1">
    <property type="nucleotide sequence ID" value="XM_033608600.1"/>
</dbReference>
<keyword evidence="2" id="KW-1185">Reference proteome</keyword>
<reference evidence="3" key="3">
    <citation type="submission" date="2025-08" db="UniProtKB">
        <authorList>
            <consortium name="RefSeq"/>
        </authorList>
    </citation>
    <scope>IDENTIFICATION</scope>
    <source>
        <strain evidence="3">CBS 342.82</strain>
    </source>
</reference>
<proteinExistence type="predicted"/>
<feature type="compositionally biased region" description="Basic and acidic residues" evidence="1">
    <location>
        <begin position="297"/>
        <end position="317"/>
    </location>
</feature>
<evidence type="ECO:0000313" key="3">
    <source>
        <dbReference type="RefSeq" id="XP_033454911.1"/>
    </source>
</evidence>
<evidence type="ECO:0000313" key="2">
    <source>
        <dbReference type="Proteomes" id="UP000504637"/>
    </source>
</evidence>
<dbReference type="Proteomes" id="UP000504637">
    <property type="component" value="Unplaced"/>
</dbReference>
<reference evidence="3" key="2">
    <citation type="submission" date="2020-04" db="EMBL/GenBank/DDBJ databases">
        <authorList>
            <consortium name="NCBI Genome Project"/>
        </authorList>
    </citation>
    <scope>NUCLEOTIDE SEQUENCE</scope>
    <source>
        <strain evidence="3">CBS 342.82</strain>
    </source>
</reference>
<organism evidence="3">
    <name type="scientific">Dissoconium aciculare CBS 342.82</name>
    <dbReference type="NCBI Taxonomy" id="1314786"/>
    <lineage>
        <taxon>Eukaryota</taxon>
        <taxon>Fungi</taxon>
        <taxon>Dikarya</taxon>
        <taxon>Ascomycota</taxon>
        <taxon>Pezizomycotina</taxon>
        <taxon>Dothideomycetes</taxon>
        <taxon>Dothideomycetidae</taxon>
        <taxon>Mycosphaerellales</taxon>
        <taxon>Dissoconiaceae</taxon>
        <taxon>Dissoconium</taxon>
    </lineage>
</organism>
<evidence type="ECO:0000256" key="1">
    <source>
        <dbReference type="SAM" id="MobiDB-lite"/>
    </source>
</evidence>